<dbReference type="PANTHER" id="PTHR31212:SF4">
    <property type="entry name" value="ALPHA-KETOGLUTARATE-DEPENDENT DIOXYGENASE ALKB HOMOLOG 3"/>
    <property type="match status" value="1"/>
</dbReference>
<name>A0A6H2BYZ9_DOLFA</name>
<proteinExistence type="predicted"/>
<evidence type="ECO:0000256" key="4">
    <source>
        <dbReference type="ARBA" id="ARBA00022842"/>
    </source>
</evidence>
<dbReference type="GO" id="GO:0006307">
    <property type="term" value="P:DNA alkylation repair"/>
    <property type="evidence" value="ECO:0007669"/>
    <property type="project" value="InterPro"/>
</dbReference>
<evidence type="ECO:0000313" key="10">
    <source>
        <dbReference type="EMBL" id="QJB44795.1"/>
    </source>
</evidence>
<dbReference type="RefSeq" id="WP_168695918.1">
    <property type="nucleotide sequence ID" value="NZ_CP051206.1"/>
</dbReference>
<keyword evidence="2" id="KW-0479">Metal-binding</keyword>
<dbReference type="PANTHER" id="PTHR31212">
    <property type="entry name" value="ALPHA-KETOGLUTARATE-DEPENDENT DIOXYGENASE ALKB HOMOLOG 3"/>
    <property type="match status" value="1"/>
</dbReference>
<evidence type="ECO:0000259" key="9">
    <source>
        <dbReference type="PROSITE" id="PS51471"/>
    </source>
</evidence>
<dbReference type="EMBL" id="CP051206">
    <property type="protein sequence ID" value="QJB44795.1"/>
    <property type="molecule type" value="Genomic_DNA"/>
</dbReference>
<dbReference type="InterPro" id="IPR037151">
    <property type="entry name" value="AlkB-like_sf"/>
</dbReference>
<dbReference type="GO" id="GO:0016705">
    <property type="term" value="F:oxidoreductase activity, acting on paired donors, with incorporation or reduction of molecular oxygen"/>
    <property type="evidence" value="ECO:0007669"/>
    <property type="project" value="UniProtKB-ARBA"/>
</dbReference>
<dbReference type="InterPro" id="IPR005123">
    <property type="entry name" value="Oxoglu/Fe-dep_dioxygenase_dom"/>
</dbReference>
<keyword evidence="5 10" id="KW-0223">Dioxygenase</keyword>
<dbReference type="KEGG" id="dfs:HGD76_12085"/>
<sequence length="216" mass="25168">MYNQISLWDYLPDTNNLVLENQVNKKTIISTDGEVILYPNFFSTKESNQLFSDLYSSVNWKQEIIQFFGKQMPIPRLTAWYGDEGKSYTYSGIEQHPEHWNPTLKLIKSKIEQIAQISFNSVLINLYRDGKDSVSWHSDDEPELGENPIIASVSFGATRRFSLRHKHSKNYKIDIDLASGSFLLMQGETQHFWQHQIAKTAKEIQPRINLTFRIIH</sequence>
<dbReference type="GO" id="GO:0051213">
    <property type="term" value="F:dioxygenase activity"/>
    <property type="evidence" value="ECO:0007669"/>
    <property type="project" value="UniProtKB-KW"/>
</dbReference>
<evidence type="ECO:0000256" key="6">
    <source>
        <dbReference type="ARBA" id="ARBA00023002"/>
    </source>
</evidence>
<dbReference type="Gene3D" id="2.60.120.590">
    <property type="entry name" value="Alpha-ketoglutarate-dependent dioxygenase AlkB-like"/>
    <property type="match status" value="1"/>
</dbReference>
<keyword evidence="8" id="KW-0234">DNA repair</keyword>
<dbReference type="InterPro" id="IPR032854">
    <property type="entry name" value="ALKBH3"/>
</dbReference>
<dbReference type="InterPro" id="IPR027450">
    <property type="entry name" value="AlkB-like"/>
</dbReference>
<evidence type="ECO:0000313" key="11">
    <source>
        <dbReference type="Proteomes" id="UP000502433"/>
    </source>
</evidence>
<gene>
    <name evidence="10" type="ORF">HGD76_12085</name>
</gene>
<keyword evidence="7" id="KW-0408">Iron</keyword>
<evidence type="ECO:0000256" key="7">
    <source>
        <dbReference type="ARBA" id="ARBA00023004"/>
    </source>
</evidence>
<dbReference type="SUPFAM" id="SSF51197">
    <property type="entry name" value="Clavaminate synthase-like"/>
    <property type="match status" value="1"/>
</dbReference>
<dbReference type="AlphaFoldDB" id="A0A6H2BYZ9"/>
<feature type="domain" description="Fe2OG dioxygenase" evidence="9">
    <location>
        <begin position="118"/>
        <end position="216"/>
    </location>
</feature>
<evidence type="ECO:0000256" key="1">
    <source>
        <dbReference type="ARBA" id="ARBA00001954"/>
    </source>
</evidence>
<reference evidence="10 11" key="2">
    <citation type="submission" date="2020-04" db="EMBL/GenBank/DDBJ databases">
        <authorList>
            <person name="Fomenkov A."/>
            <person name="Anton B.P."/>
            <person name="Roberts R.J."/>
        </authorList>
    </citation>
    <scope>NUCLEOTIDE SEQUENCE [LARGE SCALE GENOMIC DNA]</scope>
    <source>
        <strain evidence="10 11">CCAP 1403/13f</strain>
    </source>
</reference>
<evidence type="ECO:0000256" key="5">
    <source>
        <dbReference type="ARBA" id="ARBA00022964"/>
    </source>
</evidence>
<dbReference type="Pfam" id="PF13532">
    <property type="entry name" value="2OG-FeII_Oxy_2"/>
    <property type="match status" value="1"/>
</dbReference>
<dbReference type="Proteomes" id="UP000502433">
    <property type="component" value="Chromosome"/>
</dbReference>
<keyword evidence="6" id="KW-0560">Oxidoreductase</keyword>
<reference evidence="10 11" key="1">
    <citation type="submission" date="2020-04" db="EMBL/GenBank/DDBJ databases">
        <title>Genome-Wide Identification of 5-Methylcytosine Sites in Bacterial Genomes By High-Throughput Sequencing of MspJI Restriction Fragments.</title>
        <authorList>
            <person name="Wu V."/>
        </authorList>
    </citation>
    <scope>NUCLEOTIDE SEQUENCE [LARGE SCALE GENOMIC DNA]</scope>
    <source>
        <strain evidence="10 11">CCAP 1403/13f</strain>
    </source>
</reference>
<comment type="cofactor">
    <cofactor evidence="1">
        <name>Fe(2+)</name>
        <dbReference type="ChEBI" id="CHEBI:29033"/>
    </cofactor>
</comment>
<evidence type="ECO:0000256" key="3">
    <source>
        <dbReference type="ARBA" id="ARBA00022763"/>
    </source>
</evidence>
<evidence type="ECO:0000256" key="8">
    <source>
        <dbReference type="ARBA" id="ARBA00023204"/>
    </source>
</evidence>
<protein>
    <submittedName>
        <fullName evidence="10">Alpha-ketoglutarate-dependent dioxygenase AlkB</fullName>
    </submittedName>
</protein>
<dbReference type="GO" id="GO:0032451">
    <property type="term" value="F:demethylase activity"/>
    <property type="evidence" value="ECO:0007669"/>
    <property type="project" value="UniProtKB-ARBA"/>
</dbReference>
<dbReference type="FunFam" id="2.60.120.590:FF:000004">
    <property type="entry name" value="DNA oxidative demethylase ALKBH2"/>
    <property type="match status" value="1"/>
</dbReference>
<dbReference type="PROSITE" id="PS51471">
    <property type="entry name" value="FE2OG_OXY"/>
    <property type="match status" value="1"/>
</dbReference>
<keyword evidence="3" id="KW-0227">DNA damage</keyword>
<keyword evidence="4" id="KW-0460">Magnesium</keyword>
<evidence type="ECO:0000256" key="2">
    <source>
        <dbReference type="ARBA" id="ARBA00022723"/>
    </source>
</evidence>
<organism evidence="10 11">
    <name type="scientific">Dolichospermum flos-aquae CCAP 1403/13F</name>
    <dbReference type="NCBI Taxonomy" id="315271"/>
    <lineage>
        <taxon>Bacteria</taxon>
        <taxon>Bacillati</taxon>
        <taxon>Cyanobacteriota</taxon>
        <taxon>Cyanophyceae</taxon>
        <taxon>Nostocales</taxon>
        <taxon>Aphanizomenonaceae</taxon>
        <taxon>Dolichospermum</taxon>
    </lineage>
</organism>
<accession>A0A6H2BYZ9</accession>
<dbReference type="GO" id="GO:0046872">
    <property type="term" value="F:metal ion binding"/>
    <property type="evidence" value="ECO:0007669"/>
    <property type="project" value="UniProtKB-KW"/>
</dbReference>
<dbReference type="GO" id="GO:0016787">
    <property type="term" value="F:hydrolase activity"/>
    <property type="evidence" value="ECO:0007669"/>
    <property type="project" value="UniProtKB-ARBA"/>
</dbReference>
<dbReference type="GO" id="GO:0140097">
    <property type="term" value="F:catalytic activity, acting on DNA"/>
    <property type="evidence" value="ECO:0007669"/>
    <property type="project" value="UniProtKB-ARBA"/>
</dbReference>